<reference evidence="2" key="1">
    <citation type="submission" date="2020-01" db="EMBL/GenBank/DDBJ databases">
        <authorList>
            <person name="Meier V. D."/>
            <person name="Meier V D."/>
        </authorList>
    </citation>
    <scope>NUCLEOTIDE SEQUENCE</scope>
    <source>
        <strain evidence="2">HLG_WM_MAG_12</strain>
    </source>
</reference>
<keyword evidence="1" id="KW-1133">Transmembrane helix</keyword>
<organism evidence="2">
    <name type="scientific">uncultured Campylobacterales bacterium</name>
    <dbReference type="NCBI Taxonomy" id="352960"/>
    <lineage>
        <taxon>Bacteria</taxon>
        <taxon>Pseudomonadati</taxon>
        <taxon>Campylobacterota</taxon>
        <taxon>Epsilonproteobacteria</taxon>
        <taxon>Campylobacterales</taxon>
        <taxon>environmental samples</taxon>
    </lineage>
</organism>
<accession>A0A6S6SLB0</accession>
<protein>
    <submittedName>
        <fullName evidence="2">Uncharacterized protein</fullName>
    </submittedName>
</protein>
<dbReference type="EMBL" id="CACVAW010000021">
    <property type="protein sequence ID" value="CAA6805986.1"/>
    <property type="molecule type" value="Genomic_DNA"/>
</dbReference>
<evidence type="ECO:0000313" key="2">
    <source>
        <dbReference type="EMBL" id="CAA6805986.1"/>
    </source>
</evidence>
<feature type="transmembrane region" description="Helical" evidence="1">
    <location>
        <begin position="21"/>
        <end position="52"/>
    </location>
</feature>
<sequence length="57" mass="6484">MGNRILKKIFKYLVSDMLIQLLLKVIVSGICILLLTIVSNLYVQIMVFLILVTTTMV</sequence>
<proteinExistence type="predicted"/>
<keyword evidence="1" id="KW-0472">Membrane</keyword>
<keyword evidence="1" id="KW-0812">Transmembrane</keyword>
<name>A0A6S6SLB0_9BACT</name>
<dbReference type="AlphaFoldDB" id="A0A6S6SLB0"/>
<evidence type="ECO:0000256" key="1">
    <source>
        <dbReference type="SAM" id="Phobius"/>
    </source>
</evidence>
<gene>
    <name evidence="2" type="ORF">HELGO_WM35499</name>
</gene>